<dbReference type="GO" id="GO:0004518">
    <property type="term" value="F:nuclease activity"/>
    <property type="evidence" value="ECO:0007669"/>
    <property type="project" value="UniProtKB-KW"/>
</dbReference>
<dbReference type="PANTHER" id="PTHR33653:SF1">
    <property type="entry name" value="RIBONUCLEASE VAPC2"/>
    <property type="match status" value="1"/>
</dbReference>
<dbReference type="GO" id="GO:0046872">
    <property type="term" value="F:metal ion binding"/>
    <property type="evidence" value="ECO:0007669"/>
    <property type="project" value="UniProtKB-KW"/>
</dbReference>
<keyword evidence="10" id="KW-1185">Reference proteome</keyword>
<evidence type="ECO:0000256" key="1">
    <source>
        <dbReference type="ARBA" id="ARBA00001946"/>
    </source>
</evidence>
<comment type="cofactor">
    <cofactor evidence="1">
        <name>Mg(2+)</name>
        <dbReference type="ChEBI" id="CHEBI:18420"/>
    </cofactor>
</comment>
<organism evidence="9 10">
    <name type="scientific">Microseira wollei NIES-4236</name>
    <dbReference type="NCBI Taxonomy" id="2530354"/>
    <lineage>
        <taxon>Bacteria</taxon>
        <taxon>Bacillati</taxon>
        <taxon>Cyanobacteriota</taxon>
        <taxon>Cyanophyceae</taxon>
        <taxon>Oscillatoriophycideae</taxon>
        <taxon>Aerosakkonematales</taxon>
        <taxon>Aerosakkonemataceae</taxon>
        <taxon>Microseira</taxon>
    </lineage>
</organism>
<dbReference type="Gene3D" id="3.40.50.1010">
    <property type="entry name" value="5'-nuclease"/>
    <property type="match status" value="1"/>
</dbReference>
<dbReference type="Proteomes" id="UP001050975">
    <property type="component" value="Unassembled WGS sequence"/>
</dbReference>
<dbReference type="EMBL" id="BLAY01000048">
    <property type="protein sequence ID" value="GET38615.1"/>
    <property type="molecule type" value="Genomic_DNA"/>
</dbReference>
<dbReference type="SUPFAM" id="SSF88723">
    <property type="entry name" value="PIN domain-like"/>
    <property type="match status" value="1"/>
</dbReference>
<accession>A0AAV3X9U3</accession>
<proteinExistence type="inferred from homology"/>
<keyword evidence="4" id="KW-0479">Metal-binding</keyword>
<evidence type="ECO:0000256" key="6">
    <source>
        <dbReference type="ARBA" id="ARBA00022842"/>
    </source>
</evidence>
<dbReference type="PANTHER" id="PTHR33653">
    <property type="entry name" value="RIBONUCLEASE VAPC2"/>
    <property type="match status" value="1"/>
</dbReference>
<evidence type="ECO:0000259" key="8">
    <source>
        <dbReference type="Pfam" id="PF01850"/>
    </source>
</evidence>
<comment type="caution">
    <text evidence="9">The sequence shown here is derived from an EMBL/GenBank/DDBJ whole genome shotgun (WGS) entry which is preliminary data.</text>
</comment>
<dbReference type="AlphaFoldDB" id="A0AAV3X9U3"/>
<keyword evidence="3" id="KW-0540">Nuclease</keyword>
<comment type="similarity">
    <text evidence="7">Belongs to the PINc/VapC protein family.</text>
</comment>
<evidence type="ECO:0000256" key="7">
    <source>
        <dbReference type="ARBA" id="ARBA00038093"/>
    </source>
</evidence>
<gene>
    <name evidence="9" type="primary">vapC_1</name>
    <name evidence="9" type="ORF">MiSe_33730</name>
</gene>
<evidence type="ECO:0000256" key="2">
    <source>
        <dbReference type="ARBA" id="ARBA00022649"/>
    </source>
</evidence>
<keyword evidence="6" id="KW-0460">Magnesium</keyword>
<evidence type="ECO:0000313" key="9">
    <source>
        <dbReference type="EMBL" id="GET38615.1"/>
    </source>
</evidence>
<sequence>MRSNNPERNLERQQEFLDRFVSLPFDDTAASIASRIRAVLAANGTPIGAYDIQIAAIAIANNLTLVTHNTDEFSRVEGLQIEDWEVEG</sequence>
<name>A0AAV3X9U3_9CYAN</name>
<dbReference type="InterPro" id="IPR050556">
    <property type="entry name" value="Type_II_TA_system_RNase"/>
</dbReference>
<protein>
    <submittedName>
        <fullName evidence="9">Virulence-associated protein VapC</fullName>
    </submittedName>
</protein>
<keyword evidence="2" id="KW-1277">Toxin-antitoxin system</keyword>
<dbReference type="GO" id="GO:0016787">
    <property type="term" value="F:hydrolase activity"/>
    <property type="evidence" value="ECO:0007669"/>
    <property type="project" value="UniProtKB-KW"/>
</dbReference>
<evidence type="ECO:0000313" key="10">
    <source>
        <dbReference type="Proteomes" id="UP001050975"/>
    </source>
</evidence>
<dbReference type="InterPro" id="IPR029060">
    <property type="entry name" value="PIN-like_dom_sf"/>
</dbReference>
<dbReference type="InterPro" id="IPR002716">
    <property type="entry name" value="PIN_dom"/>
</dbReference>
<reference evidence="9" key="1">
    <citation type="submission" date="2019-10" db="EMBL/GenBank/DDBJ databases">
        <title>Draft genome sequece of Microseira wollei NIES-4236.</title>
        <authorList>
            <person name="Yamaguchi H."/>
            <person name="Suzuki S."/>
            <person name="Kawachi M."/>
        </authorList>
    </citation>
    <scope>NUCLEOTIDE SEQUENCE</scope>
    <source>
        <strain evidence="9">NIES-4236</strain>
    </source>
</reference>
<evidence type="ECO:0000256" key="3">
    <source>
        <dbReference type="ARBA" id="ARBA00022722"/>
    </source>
</evidence>
<evidence type="ECO:0000256" key="5">
    <source>
        <dbReference type="ARBA" id="ARBA00022801"/>
    </source>
</evidence>
<dbReference type="RefSeq" id="WP_307731446.1">
    <property type="nucleotide sequence ID" value="NZ_BLAY01000048.1"/>
</dbReference>
<keyword evidence="5" id="KW-0378">Hydrolase</keyword>
<dbReference type="Pfam" id="PF01850">
    <property type="entry name" value="PIN"/>
    <property type="match status" value="1"/>
</dbReference>
<evidence type="ECO:0000256" key="4">
    <source>
        <dbReference type="ARBA" id="ARBA00022723"/>
    </source>
</evidence>
<feature type="domain" description="PIN" evidence="8">
    <location>
        <begin position="5"/>
        <end position="78"/>
    </location>
</feature>